<dbReference type="EMBL" id="SSTD01015735">
    <property type="protein sequence ID" value="TYK02274.1"/>
    <property type="molecule type" value="Genomic_DNA"/>
</dbReference>
<dbReference type="STRING" id="1194695.A0A5A7V1B1"/>
<evidence type="ECO:0000256" key="1">
    <source>
        <dbReference type="SAM" id="MobiDB-lite"/>
    </source>
</evidence>
<feature type="region of interest" description="Disordered" evidence="1">
    <location>
        <begin position="232"/>
        <end position="252"/>
    </location>
</feature>
<gene>
    <name evidence="3" type="ORF">E5676_scaffold18G00760</name>
    <name evidence="2" type="ORF">E6C27_scaffold22G004740</name>
</gene>
<proteinExistence type="predicted"/>
<protein>
    <submittedName>
        <fullName evidence="2 3">Mitochondrial protein</fullName>
    </submittedName>
</protein>
<dbReference type="AlphaFoldDB" id="A0A5A7V1B1"/>
<name>A0A5A7V1B1_CUCMM</name>
<dbReference type="EMBL" id="SSTE01005668">
    <property type="protein sequence ID" value="KAA0060597.1"/>
    <property type="molecule type" value="Genomic_DNA"/>
</dbReference>
<dbReference type="PANTHER" id="PTHR11439:SF486">
    <property type="entry name" value="RLK (RECEPTOR-LIKE KINASE) PROTEIN, PUTATIVE-RELATED"/>
    <property type="match status" value="1"/>
</dbReference>
<accession>A0A5A7V1B1</accession>
<comment type="caution">
    <text evidence="2">The sequence shown here is derived from an EMBL/GenBank/DDBJ whole genome shotgun (WGS) entry which is preliminary data.</text>
</comment>
<dbReference type="OrthoDB" id="418237at2759"/>
<evidence type="ECO:0000313" key="4">
    <source>
        <dbReference type="Proteomes" id="UP000321393"/>
    </source>
</evidence>
<dbReference type="Proteomes" id="UP000321393">
    <property type="component" value="Unassembled WGS sequence"/>
</dbReference>
<organism evidence="2 4">
    <name type="scientific">Cucumis melo var. makuwa</name>
    <name type="common">Oriental melon</name>
    <dbReference type="NCBI Taxonomy" id="1194695"/>
    <lineage>
        <taxon>Eukaryota</taxon>
        <taxon>Viridiplantae</taxon>
        <taxon>Streptophyta</taxon>
        <taxon>Embryophyta</taxon>
        <taxon>Tracheophyta</taxon>
        <taxon>Spermatophyta</taxon>
        <taxon>Magnoliopsida</taxon>
        <taxon>eudicotyledons</taxon>
        <taxon>Gunneridae</taxon>
        <taxon>Pentapetalae</taxon>
        <taxon>rosids</taxon>
        <taxon>fabids</taxon>
        <taxon>Cucurbitales</taxon>
        <taxon>Cucurbitaceae</taxon>
        <taxon>Benincaseae</taxon>
        <taxon>Cucumis</taxon>
    </lineage>
</organism>
<sequence>MCSVSIRFTNFNLHNAKRILKYITVTVDYGLWYTFDTTAILVGYCDTNWAGCSDNRKSTSGGFFFLGNNLTAWFNKKQNSVSLFTAEASATAPLPLMNSSPPKNDLFACGGLYKSISLCLPFKRIRRLDDINEPNLTSSSMSLTRIPHAGTSFRHTPPVTIKTELPNVSPSQFLTTFDSNNLYRRYDFTNSYFYHSYCLANSCPSPEVNPNSHSSGTEIDVAVNVPEDTSTLCRNNETTDPSTSDVPRVSSTPIPPIKAVDYKIYITRASQTSYQRATSGNYEGRPSKDTTKCSLRSDRWCFLLL</sequence>
<dbReference type="Proteomes" id="UP000321947">
    <property type="component" value="Unassembled WGS sequence"/>
</dbReference>
<evidence type="ECO:0000313" key="3">
    <source>
        <dbReference type="EMBL" id="TYK02274.1"/>
    </source>
</evidence>
<reference evidence="4 5" key="1">
    <citation type="submission" date="2019-08" db="EMBL/GenBank/DDBJ databases">
        <title>Draft genome sequences of two oriental melons (Cucumis melo L. var makuwa).</title>
        <authorList>
            <person name="Kwon S.-Y."/>
        </authorList>
    </citation>
    <scope>NUCLEOTIDE SEQUENCE [LARGE SCALE GENOMIC DNA]</scope>
    <source>
        <strain evidence="5">cv. Chang Bougi</strain>
        <strain evidence="4">cv. SW 3</strain>
        <tissue evidence="2">Leaf</tissue>
    </source>
</reference>
<dbReference type="PANTHER" id="PTHR11439">
    <property type="entry name" value="GAG-POL-RELATED RETROTRANSPOSON"/>
    <property type="match status" value="1"/>
</dbReference>
<evidence type="ECO:0000313" key="5">
    <source>
        <dbReference type="Proteomes" id="UP000321947"/>
    </source>
</evidence>
<dbReference type="CDD" id="cd09272">
    <property type="entry name" value="RNase_HI_RT_Ty1"/>
    <property type="match status" value="1"/>
</dbReference>
<evidence type="ECO:0000313" key="2">
    <source>
        <dbReference type="EMBL" id="KAA0060597.1"/>
    </source>
</evidence>